<keyword evidence="2" id="KW-0812">Transmembrane</keyword>
<feature type="coiled-coil region" evidence="1">
    <location>
        <begin position="1"/>
        <end position="28"/>
    </location>
</feature>
<gene>
    <name evidence="3" type="ORF">UT16_C0026G0006</name>
</gene>
<feature type="transmembrane region" description="Helical" evidence="2">
    <location>
        <begin position="68"/>
        <end position="88"/>
    </location>
</feature>
<keyword evidence="1" id="KW-0175">Coiled coil</keyword>
<evidence type="ECO:0000313" key="3">
    <source>
        <dbReference type="EMBL" id="KKQ91089.1"/>
    </source>
</evidence>
<keyword evidence="2" id="KW-0472">Membrane</keyword>
<dbReference type="EMBL" id="LBVT01000026">
    <property type="protein sequence ID" value="KKQ91089.1"/>
    <property type="molecule type" value="Genomic_DNA"/>
</dbReference>
<evidence type="ECO:0000256" key="2">
    <source>
        <dbReference type="SAM" id="Phobius"/>
    </source>
</evidence>
<comment type="caution">
    <text evidence="3">The sequence shown here is derived from an EMBL/GenBank/DDBJ whole genome shotgun (WGS) entry which is preliminary data.</text>
</comment>
<proteinExistence type="predicted"/>
<evidence type="ECO:0000313" key="4">
    <source>
        <dbReference type="Proteomes" id="UP000034706"/>
    </source>
</evidence>
<dbReference type="Proteomes" id="UP000034706">
    <property type="component" value="Unassembled WGS sequence"/>
</dbReference>
<keyword evidence="2" id="KW-1133">Transmembrane helix</keyword>
<accession>A0A0G0NZ36</accession>
<name>A0A0G0NZ36_9BACT</name>
<dbReference type="AlphaFoldDB" id="A0A0G0NZ36"/>
<protein>
    <submittedName>
        <fullName evidence="3">Uncharacterized protein</fullName>
    </submittedName>
</protein>
<feature type="transmembrane region" description="Helical" evidence="2">
    <location>
        <begin position="108"/>
        <end position="128"/>
    </location>
</feature>
<feature type="transmembrane region" description="Helical" evidence="2">
    <location>
        <begin position="38"/>
        <end position="61"/>
    </location>
</feature>
<evidence type="ECO:0000256" key="1">
    <source>
        <dbReference type="SAM" id="Coils"/>
    </source>
</evidence>
<organism evidence="3 4">
    <name type="scientific">Candidatus Azambacteria bacterium GW2011_GWA2_39_10</name>
    <dbReference type="NCBI Taxonomy" id="1618611"/>
    <lineage>
        <taxon>Bacteria</taxon>
        <taxon>Candidatus Azamiibacteriota</taxon>
    </lineage>
</organism>
<sequence>MAIAEKLQQKLDKKKEALAEKSKNAEAKEPAQIDSMEWLTLFLGAGYIDLLFVILTIVGLIPVVGQAIYAIADPVLNLIATGIFWFYLQHKGLGGYWWLAFGGGLANLIPVVNWIGWIIAVLILYFLVKAEKIPFAGEAIEKAAKAATKVPIK</sequence>
<reference evidence="3 4" key="1">
    <citation type="journal article" date="2015" name="Nature">
        <title>rRNA introns, odd ribosomes, and small enigmatic genomes across a large radiation of phyla.</title>
        <authorList>
            <person name="Brown C.T."/>
            <person name="Hug L.A."/>
            <person name="Thomas B.C."/>
            <person name="Sharon I."/>
            <person name="Castelle C.J."/>
            <person name="Singh A."/>
            <person name="Wilkins M.J."/>
            <person name="Williams K.H."/>
            <person name="Banfield J.F."/>
        </authorList>
    </citation>
    <scope>NUCLEOTIDE SEQUENCE [LARGE SCALE GENOMIC DNA]</scope>
</reference>